<organism evidence="3 4">
    <name type="scientific">Fasciola gigantica</name>
    <name type="common">Giant liver fluke</name>
    <dbReference type="NCBI Taxonomy" id="46835"/>
    <lineage>
        <taxon>Eukaryota</taxon>
        <taxon>Metazoa</taxon>
        <taxon>Spiralia</taxon>
        <taxon>Lophotrochozoa</taxon>
        <taxon>Platyhelminthes</taxon>
        <taxon>Trematoda</taxon>
        <taxon>Digenea</taxon>
        <taxon>Plagiorchiida</taxon>
        <taxon>Echinostomata</taxon>
        <taxon>Echinostomatoidea</taxon>
        <taxon>Fasciolidae</taxon>
        <taxon>Fasciola</taxon>
    </lineage>
</organism>
<evidence type="ECO:0000256" key="1">
    <source>
        <dbReference type="SAM" id="MobiDB-lite"/>
    </source>
</evidence>
<sequence length="571" mass="62174">MSKGGHICIVRKIGFDATSKVYNEKARKELGVRLPFSSVDGATTTTRPPPYAGRPQGCQTDGRTNMFDQTECIKKGSPACNSTDKSDKAALQESIDIPDSISHQAGLRTGPILPVQRPPSSANTKEATVSIAPRSPRRPKVAFIVPPEPEMDQISNKNDATGSNVLPGAATVRCELTEMSVANDPKTSPSVRFPGWGVITDDEEEDDKKPQPTLAENKCSQLTDKHVIENIRQSTEEKKLDEDSNNEKVNMTSNIKPINVKFEEPGMKTTKVPTTDLDKQRFRDQQEYFRRRESATISLAKSAAILRQPRKSLAMIFSNLSTNLGFTNSSVRSKTGSLGSTSSSDSTHPQPTTSNLPQKTDDSFIDLSGSKLIRDKRGHSTIIQLGRDQSVDHAMSYMNGGIGRRGRVSLLNTVLPTHGRSGTDAITPALTRDHSRNHLSPDTTTDRSLFVDLLCCTCCTQVDEEADYSTLIENHRLARFITMAAILTILGLILAYIIRSAIEAPAQTIQVGTQTSTPTSPITNGNQARVPFVELSSWTQSSSSNSTASRVVISTSSSIHVNITSTTPPYI</sequence>
<keyword evidence="2" id="KW-0472">Membrane</keyword>
<feature type="compositionally biased region" description="Polar residues" evidence="1">
    <location>
        <begin position="118"/>
        <end position="127"/>
    </location>
</feature>
<dbReference type="EMBL" id="SUNJ01011249">
    <property type="protein sequence ID" value="TPP59021.1"/>
    <property type="molecule type" value="Genomic_DNA"/>
</dbReference>
<dbReference type="OrthoDB" id="6273298at2759"/>
<evidence type="ECO:0000256" key="2">
    <source>
        <dbReference type="SAM" id="Phobius"/>
    </source>
</evidence>
<reference evidence="3 4" key="1">
    <citation type="submission" date="2019-04" db="EMBL/GenBank/DDBJ databases">
        <title>Annotation for the trematode Fasciola gigantica.</title>
        <authorList>
            <person name="Choi Y.-J."/>
        </authorList>
    </citation>
    <scope>NUCLEOTIDE SEQUENCE [LARGE SCALE GENOMIC DNA]</scope>
    <source>
        <strain evidence="3">Uganda_cow_1</strain>
    </source>
</reference>
<name>A0A504YET1_FASGI</name>
<feature type="transmembrane region" description="Helical" evidence="2">
    <location>
        <begin position="477"/>
        <end position="498"/>
    </location>
</feature>
<evidence type="ECO:0000313" key="4">
    <source>
        <dbReference type="Proteomes" id="UP000316759"/>
    </source>
</evidence>
<comment type="caution">
    <text evidence="3">The sequence shown here is derived from an EMBL/GenBank/DDBJ whole genome shotgun (WGS) entry which is preliminary data.</text>
</comment>
<evidence type="ECO:0000313" key="3">
    <source>
        <dbReference type="EMBL" id="TPP59021.1"/>
    </source>
</evidence>
<keyword evidence="2" id="KW-0812">Transmembrane</keyword>
<gene>
    <name evidence="3" type="ORF">FGIG_00191</name>
</gene>
<protein>
    <submittedName>
        <fullName evidence="3">Uncharacterized protein</fullName>
    </submittedName>
</protein>
<keyword evidence="2" id="KW-1133">Transmembrane helix</keyword>
<dbReference type="AlphaFoldDB" id="A0A504YET1"/>
<feature type="region of interest" description="Disordered" evidence="1">
    <location>
        <begin position="328"/>
        <end position="363"/>
    </location>
</feature>
<dbReference type="Proteomes" id="UP000316759">
    <property type="component" value="Unassembled WGS sequence"/>
</dbReference>
<feature type="region of interest" description="Disordered" evidence="1">
    <location>
        <begin position="102"/>
        <end position="132"/>
    </location>
</feature>
<feature type="region of interest" description="Disordered" evidence="1">
    <location>
        <begin position="40"/>
        <end position="62"/>
    </location>
</feature>
<proteinExistence type="predicted"/>
<feature type="compositionally biased region" description="Low complexity" evidence="1">
    <location>
        <begin position="333"/>
        <end position="354"/>
    </location>
</feature>
<keyword evidence="4" id="KW-1185">Reference proteome</keyword>
<accession>A0A504YET1</accession>